<feature type="compositionally biased region" description="Low complexity" evidence="1">
    <location>
        <begin position="18"/>
        <end position="32"/>
    </location>
</feature>
<evidence type="ECO:0000313" key="2">
    <source>
        <dbReference type="EMBL" id="KUO17491.1"/>
    </source>
</evidence>
<feature type="compositionally biased region" description="Low complexity" evidence="1">
    <location>
        <begin position="51"/>
        <end position="74"/>
    </location>
</feature>
<dbReference type="EMBL" id="LMXB01000075">
    <property type="protein sequence ID" value="KUO17491.1"/>
    <property type="molecule type" value="Genomic_DNA"/>
</dbReference>
<evidence type="ECO:0000256" key="1">
    <source>
        <dbReference type="SAM" id="MobiDB-lite"/>
    </source>
</evidence>
<proteinExistence type="predicted"/>
<protein>
    <submittedName>
        <fullName evidence="2">Uncharacterized protein</fullName>
    </submittedName>
</protein>
<feature type="region of interest" description="Disordered" evidence="1">
    <location>
        <begin position="1"/>
        <end position="100"/>
    </location>
</feature>
<dbReference type="AlphaFoldDB" id="A0A101UV84"/>
<feature type="compositionally biased region" description="Polar residues" evidence="1">
    <location>
        <begin position="79"/>
        <end position="100"/>
    </location>
</feature>
<reference evidence="2 3" key="1">
    <citation type="submission" date="2015-10" db="EMBL/GenBank/DDBJ databases">
        <title>Draft genome sequence of Streptomyces sp. RV15, isolated from a marine sponge.</title>
        <authorList>
            <person name="Ruckert C."/>
            <person name="Abdelmohsen U.R."/>
            <person name="Winkler A."/>
            <person name="Hentschel U."/>
            <person name="Kalinowski J."/>
            <person name="Kampfer P."/>
            <person name="Glaeser S."/>
        </authorList>
    </citation>
    <scope>NUCLEOTIDE SEQUENCE [LARGE SCALE GENOMIC DNA]</scope>
    <source>
        <strain evidence="2 3">RV15</strain>
    </source>
</reference>
<evidence type="ECO:0000313" key="3">
    <source>
        <dbReference type="Proteomes" id="UP000053260"/>
    </source>
</evidence>
<accession>A0A101UV84</accession>
<organism evidence="2 3">
    <name type="scientific">Streptomyces dysideae</name>
    <dbReference type="NCBI Taxonomy" id="909626"/>
    <lineage>
        <taxon>Bacteria</taxon>
        <taxon>Bacillati</taxon>
        <taxon>Actinomycetota</taxon>
        <taxon>Actinomycetes</taxon>
        <taxon>Kitasatosporales</taxon>
        <taxon>Streptomycetaceae</taxon>
        <taxon>Streptomyces</taxon>
    </lineage>
</organism>
<gene>
    <name evidence="2" type="ORF">AQJ91_30680</name>
</gene>
<dbReference type="Proteomes" id="UP000053260">
    <property type="component" value="Unassembled WGS sequence"/>
</dbReference>
<sequence length="100" mass="10051">MSSHEMWLATRSSPPLGTAAAPVIRTRTPAARTIHRHHHRTTPAGIHALNGASTTPASTSATTATSRSTARGAAVTDPAASTHTPGVQGALGSQTLIGPG</sequence>
<name>A0A101UV84_9ACTN</name>
<keyword evidence="3" id="KW-1185">Reference proteome</keyword>
<comment type="caution">
    <text evidence="2">The sequence shown here is derived from an EMBL/GenBank/DDBJ whole genome shotgun (WGS) entry which is preliminary data.</text>
</comment>